<evidence type="ECO:0000313" key="1">
    <source>
        <dbReference type="EMBL" id="CAA6807060.1"/>
    </source>
</evidence>
<name>A0A6S6SPV8_9GAMM</name>
<sequence>MTEHFKHRCVQDLAWVIRSPPMISGFIAGTNWWGAEKFEQEYQTYRPQLQQLDENPAELEAALEKLKSHRLGHYFETLMAFWLQTTPGYELLLNQFPLRNQHTTLGEIDYLVRDLNTGKIIHIEVAVKFYLGKDGLNHMANWHGPGLKDRLDKKFDHLCSHQTQLSRKYPGLVPYDVDEYACIIKGRLFYPPDIKAETTFTHPNHLHGHWHNYSDNSAEHGINYSQLKKKDWLAPLEDMNKHQTKPLVTMPPEPACCVRHTEGKEQSRVFILPENFWANVQIHDLAAVPIQS</sequence>
<protein>
    <recommendedName>
        <fullName evidence="2">DUF1853 domain-containing protein</fullName>
    </recommendedName>
</protein>
<reference evidence="1" key="1">
    <citation type="submission" date="2020-01" db="EMBL/GenBank/DDBJ databases">
        <authorList>
            <person name="Meier V. D."/>
            <person name="Meier V D."/>
        </authorList>
    </citation>
    <scope>NUCLEOTIDE SEQUENCE</scope>
    <source>
        <strain evidence="1">HLG_WM_MAG_08</strain>
    </source>
</reference>
<gene>
    <name evidence="1" type="ORF">HELGO_WM12298</name>
</gene>
<proteinExistence type="predicted"/>
<accession>A0A6S6SPV8</accession>
<organism evidence="1">
    <name type="scientific">uncultured Thiotrichaceae bacterium</name>
    <dbReference type="NCBI Taxonomy" id="298394"/>
    <lineage>
        <taxon>Bacteria</taxon>
        <taxon>Pseudomonadati</taxon>
        <taxon>Pseudomonadota</taxon>
        <taxon>Gammaproteobacteria</taxon>
        <taxon>Thiotrichales</taxon>
        <taxon>Thiotrichaceae</taxon>
        <taxon>environmental samples</taxon>
    </lineage>
</organism>
<evidence type="ECO:0008006" key="2">
    <source>
        <dbReference type="Google" id="ProtNLM"/>
    </source>
</evidence>
<dbReference type="InterPro" id="IPR015003">
    <property type="entry name" value="DUF1853"/>
</dbReference>
<dbReference type="EMBL" id="CACVAV010000112">
    <property type="protein sequence ID" value="CAA6807060.1"/>
    <property type="molecule type" value="Genomic_DNA"/>
</dbReference>
<dbReference type="Pfam" id="PF08907">
    <property type="entry name" value="DUF1853"/>
    <property type="match status" value="1"/>
</dbReference>
<dbReference type="AlphaFoldDB" id="A0A6S6SPV8"/>